<dbReference type="Gene3D" id="3.20.20.360">
    <property type="entry name" value="Malate synthase, domain 3"/>
    <property type="match status" value="1"/>
</dbReference>
<sequence length="211" mass="23640">MSKIFVDQNICFQVANNKALSLVRQDKEREATDDQNICFQVANNKALSLVRQDKEREATDGHDGTWVAHPGLVPIAREIFDERMPSPNQIQKQLEGVMATNMDLTAIPEGTRTESGFRHNISVTLDAATAEISRAQLWQWLKHDARLEDGRTVDAQLVKQTIAAETERRLIRAGSVVSRGFGWDLRDLLMELKLPNIVETTDSATQSEAQG</sequence>
<reference evidence="9 10" key="1">
    <citation type="submission" date="2018-11" db="EMBL/GenBank/DDBJ databases">
        <authorList>
            <consortium name="Pathogen Informatics"/>
        </authorList>
    </citation>
    <scope>NUCLEOTIDE SEQUENCE [LARGE SCALE GENOMIC DNA]</scope>
</reference>
<accession>A0A3P7JSD6</accession>
<name>A0A3P7JSD6_STRVU</name>
<evidence type="ECO:0000256" key="2">
    <source>
        <dbReference type="ARBA" id="ARBA00012636"/>
    </source>
</evidence>
<dbReference type="InterPro" id="IPR046363">
    <property type="entry name" value="MS_N_TIM-barrel_dom"/>
</dbReference>
<gene>
    <name evidence="9" type="ORF">SVUK_LOCUS16712</name>
</gene>
<dbReference type="GO" id="GO:0006099">
    <property type="term" value="P:tricarboxylic acid cycle"/>
    <property type="evidence" value="ECO:0007669"/>
    <property type="project" value="UniProtKB-KW"/>
</dbReference>
<evidence type="ECO:0000256" key="1">
    <source>
        <dbReference type="ARBA" id="ARBA00006394"/>
    </source>
</evidence>
<keyword evidence="10" id="KW-1185">Reference proteome</keyword>
<dbReference type="InterPro" id="IPR011076">
    <property type="entry name" value="Malate_synth_sf"/>
</dbReference>
<dbReference type="AlphaFoldDB" id="A0A3P7JSD6"/>
<dbReference type="Proteomes" id="UP000270094">
    <property type="component" value="Unassembled WGS sequence"/>
</dbReference>
<dbReference type="InterPro" id="IPR044856">
    <property type="entry name" value="Malate_synth_C_sf"/>
</dbReference>
<evidence type="ECO:0000313" key="10">
    <source>
        <dbReference type="Proteomes" id="UP000270094"/>
    </source>
</evidence>
<comment type="catalytic activity">
    <reaction evidence="6">
        <text>glyoxylate + acetyl-CoA + H2O = (S)-malate + CoA + H(+)</text>
        <dbReference type="Rhea" id="RHEA:18181"/>
        <dbReference type="ChEBI" id="CHEBI:15377"/>
        <dbReference type="ChEBI" id="CHEBI:15378"/>
        <dbReference type="ChEBI" id="CHEBI:15589"/>
        <dbReference type="ChEBI" id="CHEBI:36655"/>
        <dbReference type="ChEBI" id="CHEBI:57287"/>
        <dbReference type="ChEBI" id="CHEBI:57288"/>
        <dbReference type="EC" id="2.3.3.9"/>
    </reaction>
</comment>
<feature type="domain" description="Malate synthase TIM barrel" evidence="7">
    <location>
        <begin position="42"/>
        <end position="104"/>
    </location>
</feature>
<dbReference type="EMBL" id="UYYB01114214">
    <property type="protein sequence ID" value="VDM81714.1"/>
    <property type="molecule type" value="Genomic_DNA"/>
</dbReference>
<dbReference type="Pfam" id="PF01274">
    <property type="entry name" value="MS_TIM-barrel"/>
    <property type="match status" value="1"/>
</dbReference>
<dbReference type="Gene3D" id="1.20.1220.12">
    <property type="entry name" value="Malate synthase, domain III"/>
    <property type="match status" value="1"/>
</dbReference>
<evidence type="ECO:0000256" key="5">
    <source>
        <dbReference type="ARBA" id="ARBA00022679"/>
    </source>
</evidence>
<feature type="domain" description="Malate synthase C-terminal" evidence="8">
    <location>
        <begin position="126"/>
        <end position="168"/>
    </location>
</feature>
<evidence type="ECO:0000259" key="7">
    <source>
        <dbReference type="Pfam" id="PF01274"/>
    </source>
</evidence>
<dbReference type="GO" id="GO:0006097">
    <property type="term" value="P:glyoxylate cycle"/>
    <property type="evidence" value="ECO:0007669"/>
    <property type="project" value="UniProtKB-KW"/>
</dbReference>
<dbReference type="InterPro" id="IPR006252">
    <property type="entry name" value="Malate_synthA"/>
</dbReference>
<keyword evidence="4" id="KW-0816">Tricarboxylic acid cycle</keyword>
<keyword evidence="3" id="KW-0329">Glyoxylate bypass</keyword>
<dbReference type="EC" id="2.3.3.9" evidence="2"/>
<evidence type="ECO:0000256" key="4">
    <source>
        <dbReference type="ARBA" id="ARBA00022532"/>
    </source>
</evidence>
<keyword evidence="5" id="KW-0808">Transferase</keyword>
<comment type="similarity">
    <text evidence="1">Belongs to the malate synthase family.</text>
</comment>
<dbReference type="GO" id="GO:0005737">
    <property type="term" value="C:cytoplasm"/>
    <property type="evidence" value="ECO:0007669"/>
    <property type="project" value="TreeGrafter"/>
</dbReference>
<evidence type="ECO:0000313" key="9">
    <source>
        <dbReference type="EMBL" id="VDM81714.1"/>
    </source>
</evidence>
<evidence type="ECO:0000259" key="8">
    <source>
        <dbReference type="Pfam" id="PF20659"/>
    </source>
</evidence>
<dbReference type="InterPro" id="IPR001465">
    <property type="entry name" value="Malate_synthase_TIM"/>
</dbReference>
<dbReference type="PANTHER" id="PTHR42902:SF1">
    <property type="entry name" value="MALATE SYNTHASE 1-RELATED"/>
    <property type="match status" value="1"/>
</dbReference>
<proteinExistence type="inferred from homology"/>
<dbReference type="OrthoDB" id="4078635at2759"/>
<dbReference type="Pfam" id="PF20659">
    <property type="entry name" value="MS_C"/>
    <property type="match status" value="1"/>
</dbReference>
<evidence type="ECO:0000256" key="6">
    <source>
        <dbReference type="ARBA" id="ARBA00047918"/>
    </source>
</evidence>
<dbReference type="InterPro" id="IPR048355">
    <property type="entry name" value="MS_C"/>
</dbReference>
<dbReference type="PANTHER" id="PTHR42902">
    <property type="entry name" value="MALATE SYNTHASE"/>
    <property type="match status" value="1"/>
</dbReference>
<protein>
    <recommendedName>
        <fullName evidence="2">malate synthase</fullName>
        <ecNumber evidence="2">2.3.3.9</ecNumber>
    </recommendedName>
</protein>
<evidence type="ECO:0000256" key="3">
    <source>
        <dbReference type="ARBA" id="ARBA00022435"/>
    </source>
</evidence>
<dbReference type="SUPFAM" id="SSF51645">
    <property type="entry name" value="Malate synthase G"/>
    <property type="match status" value="1"/>
</dbReference>
<organism evidence="9 10">
    <name type="scientific">Strongylus vulgaris</name>
    <name type="common">Blood worm</name>
    <dbReference type="NCBI Taxonomy" id="40348"/>
    <lineage>
        <taxon>Eukaryota</taxon>
        <taxon>Metazoa</taxon>
        <taxon>Ecdysozoa</taxon>
        <taxon>Nematoda</taxon>
        <taxon>Chromadorea</taxon>
        <taxon>Rhabditida</taxon>
        <taxon>Rhabditina</taxon>
        <taxon>Rhabditomorpha</taxon>
        <taxon>Strongyloidea</taxon>
        <taxon>Strongylidae</taxon>
        <taxon>Strongylus</taxon>
    </lineage>
</organism>
<dbReference type="GO" id="GO:0004474">
    <property type="term" value="F:malate synthase activity"/>
    <property type="evidence" value="ECO:0007669"/>
    <property type="project" value="UniProtKB-EC"/>
</dbReference>